<dbReference type="WBParaSite" id="PSAMB.scaffold7934size6871.g30733.t1">
    <property type="protein sequence ID" value="PSAMB.scaffold7934size6871.g30733.t1"/>
    <property type="gene ID" value="PSAMB.scaffold7934size6871.g30733"/>
</dbReference>
<evidence type="ECO:0000256" key="1">
    <source>
        <dbReference type="SAM" id="MobiDB-lite"/>
    </source>
</evidence>
<organism evidence="2 3">
    <name type="scientific">Plectus sambesii</name>
    <dbReference type="NCBI Taxonomy" id="2011161"/>
    <lineage>
        <taxon>Eukaryota</taxon>
        <taxon>Metazoa</taxon>
        <taxon>Ecdysozoa</taxon>
        <taxon>Nematoda</taxon>
        <taxon>Chromadorea</taxon>
        <taxon>Plectida</taxon>
        <taxon>Plectina</taxon>
        <taxon>Plectoidea</taxon>
        <taxon>Plectidae</taxon>
        <taxon>Plectus</taxon>
    </lineage>
</organism>
<dbReference type="GO" id="GO:0032040">
    <property type="term" value="C:small-subunit processome"/>
    <property type="evidence" value="ECO:0007669"/>
    <property type="project" value="TreeGrafter"/>
</dbReference>
<evidence type="ECO:0000313" key="3">
    <source>
        <dbReference type="WBParaSite" id="PSAMB.scaffold7934size6871.g30733.t1"/>
    </source>
</evidence>
<dbReference type="AlphaFoldDB" id="A0A914XIG1"/>
<evidence type="ECO:0000313" key="2">
    <source>
        <dbReference type="Proteomes" id="UP000887566"/>
    </source>
</evidence>
<feature type="compositionally biased region" description="Acidic residues" evidence="1">
    <location>
        <begin position="51"/>
        <end position="62"/>
    </location>
</feature>
<dbReference type="PANTHER" id="PTHR13237:SF8">
    <property type="entry name" value="SOMETHING ABOUT SILENCING PROTEIN 10"/>
    <property type="match status" value="1"/>
</dbReference>
<feature type="compositionally biased region" description="Basic residues" evidence="1">
    <location>
        <begin position="1"/>
        <end position="12"/>
    </location>
</feature>
<reference evidence="3" key="1">
    <citation type="submission" date="2022-11" db="UniProtKB">
        <authorList>
            <consortium name="WormBaseParasite"/>
        </authorList>
    </citation>
    <scope>IDENTIFICATION</scope>
</reference>
<dbReference type="Proteomes" id="UP000887566">
    <property type="component" value="Unplaced"/>
</dbReference>
<proteinExistence type="predicted"/>
<name>A0A914XIG1_9BILA</name>
<feature type="compositionally biased region" description="Acidic residues" evidence="1">
    <location>
        <begin position="23"/>
        <end position="36"/>
    </location>
</feature>
<dbReference type="GO" id="GO:0000462">
    <property type="term" value="P:maturation of SSU-rRNA from tricistronic rRNA transcript (SSU-rRNA, 5.8S rRNA, LSU-rRNA)"/>
    <property type="evidence" value="ECO:0007669"/>
    <property type="project" value="TreeGrafter"/>
</dbReference>
<feature type="compositionally biased region" description="Low complexity" evidence="1">
    <location>
        <begin position="13"/>
        <end position="22"/>
    </location>
</feature>
<dbReference type="PANTHER" id="PTHR13237">
    <property type="entry name" value="SOMETHING ABOUT SILENCING PROTEIN 10-RELATED"/>
    <property type="match status" value="1"/>
</dbReference>
<accession>A0A914XIG1</accession>
<feature type="compositionally biased region" description="Acidic residues" evidence="1">
    <location>
        <begin position="71"/>
        <end position="101"/>
    </location>
</feature>
<sequence>MGKKKRVVRKPRTVPAAGAGAAEDGDSSPDEMYDEIDQFHRRRDLPHLDDGADAGDSSDNEEVLGVRADADGSDEQLSEDEPGGFDESSDDDEEEGDENAEDYLPSAQAWGKKRKDFYDTSYVDKDYGGFSGSDAEDAELEEEEALTLQKRLAEAISEQDYGLDDIVRVAATTAEKAAPVAERVDIDIAKLTDDGKLHLFKQQSPELEGLIEEYKEKRDALVHLEPFADVIKSLQPHDDHPFLEQVRAAMEIYANYLLNIQFYLYAKAANGVTPTNQLKNHPVLDRIMDWKKVALIELNQWTVNAIVS</sequence>
<feature type="region of interest" description="Disordered" evidence="1">
    <location>
        <begin position="1"/>
        <end position="108"/>
    </location>
</feature>
<keyword evidence="2" id="KW-1185">Reference proteome</keyword>
<protein>
    <submittedName>
        <fullName evidence="3">Uncharacterized protein</fullName>
    </submittedName>
</protein>